<evidence type="ECO:0000313" key="3">
    <source>
        <dbReference type="Proteomes" id="UP001055336"/>
    </source>
</evidence>
<dbReference type="Proteomes" id="UP001055336">
    <property type="component" value="Chromosome"/>
</dbReference>
<name>A0ABY3VXH8_9MYCO</name>
<organism evidence="2 3">
    <name type="scientific">Mycobacterium paraterrae</name>
    <dbReference type="NCBI Taxonomy" id="577492"/>
    <lineage>
        <taxon>Bacteria</taxon>
        <taxon>Bacillati</taxon>
        <taxon>Actinomycetota</taxon>
        <taxon>Actinomycetes</taxon>
        <taxon>Mycobacteriales</taxon>
        <taxon>Mycobacteriaceae</taxon>
        <taxon>Mycobacterium</taxon>
    </lineage>
</organism>
<keyword evidence="3" id="KW-1185">Reference proteome</keyword>
<dbReference type="Gene3D" id="3.30.750.24">
    <property type="entry name" value="STAS domain"/>
    <property type="match status" value="1"/>
</dbReference>
<dbReference type="InterPro" id="IPR002645">
    <property type="entry name" value="STAS_dom"/>
</dbReference>
<dbReference type="RefSeq" id="WP_240263584.1">
    <property type="nucleotide sequence ID" value="NZ_CP092488.2"/>
</dbReference>
<dbReference type="PROSITE" id="PS50801">
    <property type="entry name" value="STAS"/>
    <property type="match status" value="1"/>
</dbReference>
<feature type="domain" description="STAS" evidence="1">
    <location>
        <begin position="19"/>
        <end position="110"/>
    </location>
</feature>
<sequence>MMTPLTLNTDRGVDGTPRVTAAGEIDISNIHVFTEALNTASGGNGGPITVDMSAVKYLDSAGVNVLFKHADEIDRLHLIVHPLLVRVLSITGLSEIAIVESAPTSDAGRK</sequence>
<dbReference type="EMBL" id="CP092488">
    <property type="protein sequence ID" value="UMB71856.1"/>
    <property type="molecule type" value="Genomic_DNA"/>
</dbReference>
<proteinExistence type="predicted"/>
<dbReference type="InterPro" id="IPR036513">
    <property type="entry name" value="STAS_dom_sf"/>
</dbReference>
<gene>
    <name evidence="2" type="ORF">MKK62_11905</name>
</gene>
<evidence type="ECO:0000259" key="1">
    <source>
        <dbReference type="PROSITE" id="PS50801"/>
    </source>
</evidence>
<accession>A0ABY3VXH8</accession>
<evidence type="ECO:0000313" key="2">
    <source>
        <dbReference type="EMBL" id="UMB71856.1"/>
    </source>
</evidence>
<protein>
    <submittedName>
        <fullName evidence="2">STAS domain-containing protein</fullName>
    </submittedName>
</protein>
<dbReference type="CDD" id="cd07043">
    <property type="entry name" value="STAS_anti-anti-sigma_factors"/>
    <property type="match status" value="1"/>
</dbReference>
<dbReference type="Pfam" id="PF01740">
    <property type="entry name" value="STAS"/>
    <property type="match status" value="1"/>
</dbReference>
<dbReference type="SUPFAM" id="SSF52091">
    <property type="entry name" value="SpoIIaa-like"/>
    <property type="match status" value="1"/>
</dbReference>
<reference evidence="2" key="1">
    <citation type="submission" date="2022-08" db="EMBL/GenBank/DDBJ databases">
        <title>Whole genome sequencing of non-tuberculosis mycobacteria type-strains.</title>
        <authorList>
            <person name="Igarashi Y."/>
            <person name="Osugi A."/>
            <person name="Mitarai S."/>
        </authorList>
    </citation>
    <scope>NUCLEOTIDE SEQUENCE</scope>
    <source>
        <strain evidence="2">DSM 45127</strain>
    </source>
</reference>